<keyword evidence="6 7" id="KW-0472">Membrane</keyword>
<dbReference type="GO" id="GO:0006508">
    <property type="term" value="P:proteolysis"/>
    <property type="evidence" value="ECO:0007669"/>
    <property type="project" value="UniProtKB-KW"/>
</dbReference>
<dbReference type="PANTHER" id="PTHR43731">
    <property type="entry name" value="RHOMBOID PROTEASE"/>
    <property type="match status" value="1"/>
</dbReference>
<evidence type="ECO:0000313" key="9">
    <source>
        <dbReference type="EMBL" id="BCT93051.1"/>
    </source>
</evidence>
<dbReference type="Gene3D" id="1.20.1540.10">
    <property type="entry name" value="Rhomboid-like"/>
    <property type="match status" value="1"/>
</dbReference>
<feature type="transmembrane region" description="Helical" evidence="7">
    <location>
        <begin position="12"/>
        <end position="41"/>
    </location>
</feature>
<evidence type="ECO:0000256" key="3">
    <source>
        <dbReference type="ARBA" id="ARBA00022692"/>
    </source>
</evidence>
<evidence type="ECO:0000259" key="8">
    <source>
        <dbReference type="Pfam" id="PF01694"/>
    </source>
</evidence>
<keyword evidence="9" id="KW-0645">Protease</keyword>
<dbReference type="Proteomes" id="UP000681317">
    <property type="component" value="Chromosome"/>
</dbReference>
<feature type="domain" description="Peptidase S54 rhomboid" evidence="8">
    <location>
        <begin position="57"/>
        <end position="197"/>
    </location>
</feature>
<protein>
    <submittedName>
        <fullName evidence="9">Rhomboid family intramembrane serine protease</fullName>
    </submittedName>
</protein>
<proteinExistence type="inferred from homology"/>
<dbReference type="Pfam" id="PF01694">
    <property type="entry name" value="Rhomboid"/>
    <property type="match status" value="1"/>
</dbReference>
<dbReference type="RefSeq" id="WP_213433997.1">
    <property type="nucleotide sequence ID" value="NZ_AP024545.1"/>
</dbReference>
<dbReference type="SUPFAM" id="SSF144091">
    <property type="entry name" value="Rhomboid-like"/>
    <property type="match status" value="1"/>
</dbReference>
<evidence type="ECO:0000256" key="2">
    <source>
        <dbReference type="ARBA" id="ARBA00009045"/>
    </source>
</evidence>
<reference evidence="9 10" key="1">
    <citation type="submission" date="2021-03" db="EMBL/GenBank/DDBJ databases">
        <title>Complete Genome Sequences of Two Lysobacter Strains Isolated from Sea Water (Lysobacter caseinilyticus) and Soil (Lysobacter helvus) in South Korea.</title>
        <authorList>
            <person name="Watanabe Y."/>
            <person name="Arakawa K."/>
        </authorList>
    </citation>
    <scope>NUCLEOTIDE SEQUENCE [LARGE SCALE GENOMIC DNA]</scope>
    <source>
        <strain evidence="9 10">KVB24</strain>
    </source>
</reference>
<evidence type="ECO:0000256" key="6">
    <source>
        <dbReference type="ARBA" id="ARBA00023136"/>
    </source>
</evidence>
<dbReference type="InterPro" id="IPR035952">
    <property type="entry name" value="Rhomboid-like_sf"/>
</dbReference>
<comment type="subcellular location">
    <subcellularLocation>
        <location evidence="1">Membrane</location>
        <topology evidence="1">Multi-pass membrane protein</topology>
    </subcellularLocation>
</comment>
<dbReference type="PANTHER" id="PTHR43731:SF14">
    <property type="entry name" value="PRESENILIN-ASSOCIATED RHOMBOID-LIKE PROTEIN, MITOCHONDRIAL"/>
    <property type="match status" value="1"/>
</dbReference>
<keyword evidence="5 7" id="KW-1133">Transmembrane helix</keyword>
<name>A0ABM7Q6U1_9GAMM</name>
<evidence type="ECO:0000313" key="10">
    <source>
        <dbReference type="Proteomes" id="UP000681317"/>
    </source>
</evidence>
<dbReference type="GO" id="GO:0008233">
    <property type="term" value="F:peptidase activity"/>
    <property type="evidence" value="ECO:0007669"/>
    <property type="project" value="UniProtKB-KW"/>
</dbReference>
<dbReference type="InterPro" id="IPR050925">
    <property type="entry name" value="Rhomboid_protease_S54"/>
</dbReference>
<evidence type="ECO:0000256" key="4">
    <source>
        <dbReference type="ARBA" id="ARBA00022801"/>
    </source>
</evidence>
<feature type="transmembrane region" description="Helical" evidence="7">
    <location>
        <begin position="152"/>
        <end position="175"/>
    </location>
</feature>
<keyword evidence="4" id="KW-0378">Hydrolase</keyword>
<keyword evidence="10" id="KW-1185">Reference proteome</keyword>
<sequence length="226" mass="25375">MVPRLIASIPRAVKALLIANALVFVLQLFANAALMNVFALWPLPFGVGGRVDYPPFMPWQLVSYAFLHGDFGHLFFNMLAVLMFGAQLEYEWREKRFITYWMLCIIGAGVCQLLMQTFVSPGAAIGASGGVYGLILAFAVKYPHQRVMMFPLPIQMSARTMAIGYAVAALLYGVFGSQEGVAHFAHLGGMLTGWIVLRYWRQEPPFGKWRRKKVVPKKKSHLRVVH</sequence>
<organism evidence="9 10">
    <name type="scientific">Noviluteimonas caseinilytica</name>
    <dbReference type="NCBI Taxonomy" id="2675101"/>
    <lineage>
        <taxon>Bacteria</taxon>
        <taxon>Pseudomonadati</taxon>
        <taxon>Pseudomonadota</taxon>
        <taxon>Gammaproteobacteria</taxon>
        <taxon>Lysobacterales</taxon>
        <taxon>Lysobacteraceae</taxon>
        <taxon>Noviluteimonas</taxon>
    </lineage>
</organism>
<gene>
    <name evidence="9" type="ORF">LYSCAS_20750</name>
</gene>
<evidence type="ECO:0000256" key="7">
    <source>
        <dbReference type="SAM" id="Phobius"/>
    </source>
</evidence>
<feature type="transmembrane region" description="Helical" evidence="7">
    <location>
        <begin position="61"/>
        <end position="85"/>
    </location>
</feature>
<feature type="transmembrane region" description="Helical" evidence="7">
    <location>
        <begin position="121"/>
        <end position="140"/>
    </location>
</feature>
<evidence type="ECO:0000256" key="5">
    <source>
        <dbReference type="ARBA" id="ARBA00022989"/>
    </source>
</evidence>
<dbReference type="EMBL" id="AP024545">
    <property type="protein sequence ID" value="BCT93051.1"/>
    <property type="molecule type" value="Genomic_DNA"/>
</dbReference>
<accession>A0ABM7Q6U1</accession>
<keyword evidence="3 7" id="KW-0812">Transmembrane</keyword>
<comment type="similarity">
    <text evidence="2">Belongs to the peptidase S54 family.</text>
</comment>
<dbReference type="InterPro" id="IPR022764">
    <property type="entry name" value="Peptidase_S54_rhomboid_dom"/>
</dbReference>
<feature type="transmembrane region" description="Helical" evidence="7">
    <location>
        <begin position="97"/>
        <end position="115"/>
    </location>
</feature>
<evidence type="ECO:0000256" key="1">
    <source>
        <dbReference type="ARBA" id="ARBA00004141"/>
    </source>
</evidence>